<dbReference type="PhylomeDB" id="Q7NNY7"/>
<evidence type="ECO:0000256" key="10">
    <source>
        <dbReference type="SAM" id="Coils"/>
    </source>
</evidence>
<dbReference type="STRING" id="251221.gene:10757743"/>
<dbReference type="PIRSF" id="PIRSF003128">
    <property type="entry name" value="RecN"/>
    <property type="match status" value="1"/>
</dbReference>
<evidence type="ECO:0000256" key="6">
    <source>
        <dbReference type="ARBA" id="ARBA00022840"/>
    </source>
</evidence>
<dbReference type="EMBL" id="BA000045">
    <property type="protein sequence ID" value="BAC88212.1"/>
    <property type="molecule type" value="Genomic_DNA"/>
</dbReference>
<dbReference type="AlphaFoldDB" id="Q7NNY7"/>
<organism evidence="12 13">
    <name type="scientific">Gloeobacter violaceus (strain ATCC 29082 / PCC 7421)</name>
    <dbReference type="NCBI Taxonomy" id="251221"/>
    <lineage>
        <taxon>Bacteria</taxon>
        <taxon>Bacillati</taxon>
        <taxon>Cyanobacteriota</taxon>
        <taxon>Cyanophyceae</taxon>
        <taxon>Gloeobacterales</taxon>
        <taxon>Gloeobacteraceae</taxon>
        <taxon>Gloeobacter</taxon>
    </lineage>
</organism>
<dbReference type="EnsemblBacteria" id="BAC88212">
    <property type="protein sequence ID" value="BAC88212"/>
    <property type="gene ID" value="BAC88212"/>
</dbReference>
<keyword evidence="13" id="KW-1185">Reference proteome</keyword>
<reference evidence="12 13" key="2">
    <citation type="journal article" date="2003" name="DNA Res.">
        <title>Complete genome structure of Gloeobacter violaceus PCC 7421, a cyanobacterium that lacks thylakoids (supplement).</title>
        <authorList>
            <person name="Nakamura Y."/>
            <person name="Kaneko T."/>
            <person name="Sato S."/>
            <person name="Mimuro M."/>
            <person name="Miyashita H."/>
            <person name="Tsuchiya T."/>
            <person name="Sasamoto S."/>
            <person name="Watanabe A."/>
            <person name="Kawashima K."/>
            <person name="Kishida Y."/>
            <person name="Kiyokawa C."/>
            <person name="Kohara M."/>
            <person name="Matsumoto M."/>
            <person name="Matsuno A."/>
            <person name="Nakazaki N."/>
            <person name="Shimpo S."/>
            <person name="Takeuchi C."/>
            <person name="Yamada M."/>
            <person name="Tabata S."/>
        </authorList>
    </citation>
    <scope>NUCLEOTIDE SEQUENCE [LARGE SCALE GENOMIC DNA]</scope>
    <source>
        <strain evidence="13">ATCC 29082 / PCC 7421</strain>
    </source>
</reference>
<evidence type="ECO:0000259" key="11">
    <source>
        <dbReference type="Pfam" id="PF02463"/>
    </source>
</evidence>
<dbReference type="PANTHER" id="PTHR11059:SF0">
    <property type="entry name" value="DNA REPAIR PROTEIN RECN"/>
    <property type="match status" value="1"/>
</dbReference>
<keyword evidence="4" id="KW-0547">Nucleotide-binding</keyword>
<dbReference type="FunFam" id="3.40.50.300:FF:000356">
    <property type="entry name" value="DNA repair protein RecN"/>
    <property type="match status" value="1"/>
</dbReference>
<dbReference type="NCBIfam" id="TIGR00634">
    <property type="entry name" value="recN"/>
    <property type="match status" value="1"/>
</dbReference>
<dbReference type="GO" id="GO:0006310">
    <property type="term" value="P:DNA recombination"/>
    <property type="evidence" value="ECO:0007669"/>
    <property type="project" value="InterPro"/>
</dbReference>
<comment type="function">
    <text evidence="1 9">May be involved in recombinational repair of damaged DNA.</text>
</comment>
<evidence type="ECO:0000256" key="2">
    <source>
        <dbReference type="ARBA" id="ARBA00009441"/>
    </source>
</evidence>
<dbReference type="SUPFAM" id="SSF52540">
    <property type="entry name" value="P-loop containing nucleoside triphosphate hydrolases"/>
    <property type="match status" value="1"/>
</dbReference>
<protein>
    <recommendedName>
        <fullName evidence="3 9">DNA repair protein RecN</fullName>
    </recommendedName>
    <alternativeName>
        <fullName evidence="8 9">Recombination protein N</fullName>
    </alternativeName>
</protein>
<evidence type="ECO:0000313" key="13">
    <source>
        <dbReference type="Proteomes" id="UP000000557"/>
    </source>
</evidence>
<dbReference type="PATRIC" id="fig|251221.4.peg.274"/>
<evidence type="ECO:0000256" key="4">
    <source>
        <dbReference type="ARBA" id="ARBA00022741"/>
    </source>
</evidence>
<keyword evidence="5 9" id="KW-0227">DNA damage</keyword>
<dbReference type="GO" id="GO:0009432">
    <property type="term" value="P:SOS response"/>
    <property type="evidence" value="ECO:0000318"/>
    <property type="project" value="GO_Central"/>
</dbReference>
<dbReference type="InterPro" id="IPR003395">
    <property type="entry name" value="RecF/RecN/SMC_N"/>
</dbReference>
<feature type="domain" description="RecF/RecN/SMC N-terminal" evidence="11">
    <location>
        <begin position="1"/>
        <end position="506"/>
    </location>
</feature>
<dbReference type="RefSeq" id="WP_011140275.1">
    <property type="nucleotide sequence ID" value="NC_005125.1"/>
</dbReference>
<evidence type="ECO:0000256" key="7">
    <source>
        <dbReference type="ARBA" id="ARBA00023204"/>
    </source>
</evidence>
<dbReference type="OrthoDB" id="9806954at2"/>
<gene>
    <name evidence="12" type="primary">recN</name>
</gene>
<accession>Q7NNY7</accession>
<dbReference type="KEGG" id="gvi:gll0271"/>
<comment type="similarity">
    <text evidence="2 9">Belongs to the RecN family.</text>
</comment>
<dbReference type="InterPro" id="IPR004604">
    <property type="entry name" value="DNA_recomb/repair_RecN"/>
</dbReference>
<keyword evidence="10" id="KW-0175">Coiled coil</keyword>
<dbReference type="InterPro" id="IPR027417">
    <property type="entry name" value="P-loop_NTPase"/>
</dbReference>
<dbReference type="PANTHER" id="PTHR11059">
    <property type="entry name" value="DNA REPAIR PROTEIN RECN"/>
    <property type="match status" value="1"/>
</dbReference>
<evidence type="ECO:0000256" key="9">
    <source>
        <dbReference type="PIRNR" id="PIRNR003128"/>
    </source>
</evidence>
<feature type="coiled-coil region" evidence="10">
    <location>
        <begin position="327"/>
        <end position="364"/>
    </location>
</feature>
<dbReference type="Gene3D" id="3.40.50.300">
    <property type="entry name" value="P-loop containing nucleotide triphosphate hydrolases"/>
    <property type="match status" value="2"/>
</dbReference>
<dbReference type="Pfam" id="PF02463">
    <property type="entry name" value="SMC_N"/>
    <property type="match status" value="1"/>
</dbReference>
<evidence type="ECO:0000256" key="8">
    <source>
        <dbReference type="ARBA" id="ARBA00033408"/>
    </source>
</evidence>
<evidence type="ECO:0000313" key="12">
    <source>
        <dbReference type="EMBL" id="BAC88212.1"/>
    </source>
</evidence>
<dbReference type="FunCoup" id="Q7NNY7">
    <property type="interactions" value="41"/>
</dbReference>
<feature type="coiled-coil region" evidence="10">
    <location>
        <begin position="115"/>
        <end position="174"/>
    </location>
</feature>
<dbReference type="GO" id="GO:0006281">
    <property type="term" value="P:DNA repair"/>
    <property type="evidence" value="ECO:0007669"/>
    <property type="project" value="UniProtKB-KW"/>
</dbReference>
<keyword evidence="6" id="KW-0067">ATP-binding</keyword>
<dbReference type="GO" id="GO:0005524">
    <property type="term" value="F:ATP binding"/>
    <property type="evidence" value="ECO:0007669"/>
    <property type="project" value="UniProtKB-KW"/>
</dbReference>
<keyword evidence="7 9" id="KW-0234">DNA repair</keyword>
<dbReference type="eggNOG" id="COG0497">
    <property type="taxonomic scope" value="Bacteria"/>
</dbReference>
<dbReference type="CDD" id="cd03241">
    <property type="entry name" value="ABC_RecN"/>
    <property type="match status" value="2"/>
</dbReference>
<dbReference type="GO" id="GO:0043590">
    <property type="term" value="C:bacterial nucleoid"/>
    <property type="evidence" value="ECO:0000318"/>
    <property type="project" value="GO_Central"/>
</dbReference>
<proteinExistence type="inferred from homology"/>
<dbReference type="Proteomes" id="UP000000557">
    <property type="component" value="Chromosome"/>
</dbReference>
<evidence type="ECO:0000256" key="5">
    <source>
        <dbReference type="ARBA" id="ARBA00022763"/>
    </source>
</evidence>
<sequence length="566" mass="62204">MLTHLRIENFALIDNLALDFAGGLNVLTGETGAGKSIILDALDVVLGGRVSGAQVRTGAQRAVIEATFGPSAAIADWLAAQQIDSLEEGLVVVREISGKTNRARVNGVLVNQAVLRELREQLLEITAQGQSLQLEKPEVQLELLDNYGEIAPRRERFRQVYETLQRRKGELARKKAARDDRLQQLDLFRFQFEELSRAALDDPQEEEQLLADRSRLAHAVELQHNSLKLYEMLYEGALDQPAVTDLLGQSSELLIQMGEYDASLVPLGEMLENALVQVQECARAVNRYGETVESDPETLEYTEKRLRQLKNLRQKYGPTLADVIAHYRNLERDLAAIEGSGEDLEVEERELAGETRRATELAAELTRARTEAAGRLEGDLVRELAPLGMGKVRFAVRIEPSRLASSGADRVGFLWSPNPGEPLQPLTETASGGEMARFLLALKACLGGADRIATLVFDEIDVGVSGRVAQAVAEKLLQLGASHQVLCVTHQPLVAALADSHYRVHKAVLAEAGEERTVVRVETLNKTEARREELAQLVGGHSAHEALEFAGALLADADRRRSAVRP</sequence>
<name>Q7NNY7_GLOVI</name>
<evidence type="ECO:0000256" key="1">
    <source>
        <dbReference type="ARBA" id="ARBA00003618"/>
    </source>
</evidence>
<reference evidence="12 13" key="1">
    <citation type="journal article" date="2003" name="DNA Res.">
        <title>Complete genome structure of Gloeobacter violaceus PCC 7421, a cyanobacterium that lacks thylakoids.</title>
        <authorList>
            <person name="Nakamura Y."/>
            <person name="Kaneko T."/>
            <person name="Sato S."/>
            <person name="Mimuro M."/>
            <person name="Miyashita H."/>
            <person name="Tsuchiya T."/>
            <person name="Sasamoto S."/>
            <person name="Watanabe A."/>
            <person name="Kawashima K."/>
            <person name="Kishida Y."/>
            <person name="Kiyokawa C."/>
            <person name="Kohara M."/>
            <person name="Matsumoto M."/>
            <person name="Matsuno A."/>
            <person name="Nakazaki N."/>
            <person name="Shimpo S."/>
            <person name="Takeuchi C."/>
            <person name="Yamada M."/>
            <person name="Tabata S."/>
        </authorList>
    </citation>
    <scope>NUCLEOTIDE SEQUENCE [LARGE SCALE GENOMIC DNA]</scope>
    <source>
        <strain evidence="13">ATCC 29082 / PCC 7421</strain>
    </source>
</reference>
<dbReference type="HOGENOM" id="CLU_018297_3_1_3"/>
<evidence type="ECO:0000256" key="3">
    <source>
        <dbReference type="ARBA" id="ARBA00021315"/>
    </source>
</evidence>
<dbReference type="InParanoid" id="Q7NNY7"/>